<comment type="caution">
    <text evidence="2">The sequence shown here is derived from an EMBL/GenBank/DDBJ whole genome shotgun (WGS) entry which is preliminary data.</text>
</comment>
<feature type="chain" id="PRO_5001695617" description="DUF4835 domain-containing protein" evidence="1">
    <location>
        <begin position="20"/>
        <end position="300"/>
    </location>
</feature>
<dbReference type="InterPro" id="IPR032274">
    <property type="entry name" value="DUF4835"/>
</dbReference>
<name>A0A074L188_9BACT</name>
<dbReference type="AlphaFoldDB" id="A0A074L188"/>
<keyword evidence="1" id="KW-0732">Signal</keyword>
<dbReference type="Pfam" id="PF16119">
    <property type="entry name" value="DUF4835"/>
    <property type="match status" value="1"/>
</dbReference>
<dbReference type="Proteomes" id="UP000027821">
    <property type="component" value="Unassembled WGS sequence"/>
</dbReference>
<dbReference type="STRING" id="1048983.EL17_04480"/>
<evidence type="ECO:0000256" key="1">
    <source>
        <dbReference type="SAM" id="SignalP"/>
    </source>
</evidence>
<accession>A0A074L188</accession>
<dbReference type="RefSeq" id="WP_035071329.1">
    <property type="nucleotide sequence ID" value="NZ_JMIH01000014.1"/>
</dbReference>
<feature type="signal peptide" evidence="1">
    <location>
        <begin position="1"/>
        <end position="19"/>
    </location>
</feature>
<proteinExistence type="predicted"/>
<evidence type="ECO:0008006" key="4">
    <source>
        <dbReference type="Google" id="ProtNLM"/>
    </source>
</evidence>
<reference evidence="2 3" key="1">
    <citation type="submission" date="2014-04" db="EMBL/GenBank/DDBJ databases">
        <title>Characterization and application of a salt tolerant electro-active bacterium.</title>
        <authorList>
            <person name="Yang L."/>
            <person name="Wei S."/>
            <person name="Tay Q.X.M."/>
        </authorList>
    </citation>
    <scope>NUCLEOTIDE SEQUENCE [LARGE SCALE GENOMIC DNA]</scope>
    <source>
        <strain evidence="2 3">LY1</strain>
    </source>
</reference>
<gene>
    <name evidence="2" type="ORF">EL17_04480</name>
</gene>
<organism evidence="2 3">
    <name type="scientific">Anditalea andensis</name>
    <dbReference type="NCBI Taxonomy" id="1048983"/>
    <lineage>
        <taxon>Bacteria</taxon>
        <taxon>Pseudomonadati</taxon>
        <taxon>Bacteroidota</taxon>
        <taxon>Cytophagia</taxon>
        <taxon>Cytophagales</taxon>
        <taxon>Cytophagaceae</taxon>
        <taxon>Anditalea</taxon>
    </lineage>
</organism>
<evidence type="ECO:0000313" key="2">
    <source>
        <dbReference type="EMBL" id="KEO74939.1"/>
    </source>
</evidence>
<sequence>MRNFIVIFLLLINTEAMYAQELNFTVTINSDRARTQETVIFENMKNSFEQFLNGRNWTEDEFRPAERIKGNLLITINDMPQVGMFTATVQVQTVRPIFGSNYESLIFNFADRNWTFEFIDSQPLEFNRNTFLNNISSLLAFYAYLVIGVDYDSFSPRGGEPYFEIASTIVSNAQQSPRPGWNQSTTDRRNRYWLADQLYTSQVMVPIRDAYYLYHRKGMDILVSRPEEAYPNILEAIRKVTGANEAQPNSILPITFMDAKSDEISKVLKNAPMDIRKEAVSLLLKVDPNNSRKYNDLLKG</sequence>
<protein>
    <recommendedName>
        <fullName evidence="4">DUF4835 domain-containing protein</fullName>
    </recommendedName>
</protein>
<keyword evidence="3" id="KW-1185">Reference proteome</keyword>
<dbReference type="eggNOG" id="ENOG502Z7MQ">
    <property type="taxonomic scope" value="Bacteria"/>
</dbReference>
<evidence type="ECO:0000313" key="3">
    <source>
        <dbReference type="Proteomes" id="UP000027821"/>
    </source>
</evidence>
<dbReference type="OrthoDB" id="9773381at2"/>
<dbReference type="EMBL" id="JMIH01000014">
    <property type="protein sequence ID" value="KEO74939.1"/>
    <property type="molecule type" value="Genomic_DNA"/>
</dbReference>